<evidence type="ECO:0000256" key="4">
    <source>
        <dbReference type="ARBA" id="ARBA00022475"/>
    </source>
</evidence>
<dbReference type="AlphaFoldDB" id="A0A368XQK7"/>
<dbReference type="GO" id="GO:0015920">
    <property type="term" value="P:lipopolysaccharide transport"/>
    <property type="evidence" value="ECO:0007669"/>
    <property type="project" value="TreeGrafter"/>
</dbReference>
<keyword evidence="7 9" id="KW-1133">Transmembrane helix</keyword>
<evidence type="ECO:0000256" key="9">
    <source>
        <dbReference type="SAM" id="Phobius"/>
    </source>
</evidence>
<feature type="transmembrane region" description="Helical" evidence="9">
    <location>
        <begin position="325"/>
        <end position="346"/>
    </location>
</feature>
<comment type="subcellular location">
    <subcellularLocation>
        <location evidence="1">Cell inner membrane</location>
        <topology evidence="1">Multi-pass membrane protein</topology>
    </subcellularLocation>
</comment>
<keyword evidence="4" id="KW-1003">Cell membrane</keyword>
<feature type="transmembrane region" description="Helical" evidence="9">
    <location>
        <begin position="265"/>
        <end position="286"/>
    </location>
</feature>
<organism evidence="10 11">
    <name type="scientific">Pseudorhodoferax soli</name>
    <dbReference type="NCBI Taxonomy" id="545864"/>
    <lineage>
        <taxon>Bacteria</taxon>
        <taxon>Pseudomonadati</taxon>
        <taxon>Pseudomonadota</taxon>
        <taxon>Betaproteobacteria</taxon>
        <taxon>Burkholderiales</taxon>
        <taxon>Comamonadaceae</taxon>
    </lineage>
</organism>
<proteinExistence type="predicted"/>
<accession>A0A368XQK7</accession>
<keyword evidence="8 9" id="KW-0472">Membrane</keyword>
<evidence type="ECO:0000313" key="10">
    <source>
        <dbReference type="EMBL" id="RCW70145.1"/>
    </source>
</evidence>
<evidence type="ECO:0000256" key="3">
    <source>
        <dbReference type="ARBA" id="ARBA00022448"/>
    </source>
</evidence>
<keyword evidence="11" id="KW-1185">Reference proteome</keyword>
<dbReference type="InterPro" id="IPR005495">
    <property type="entry name" value="LptG/LptF_permease"/>
</dbReference>
<evidence type="ECO:0000313" key="11">
    <source>
        <dbReference type="Proteomes" id="UP000252884"/>
    </source>
</evidence>
<dbReference type="EMBL" id="QPJK01000005">
    <property type="protein sequence ID" value="RCW70145.1"/>
    <property type="molecule type" value="Genomic_DNA"/>
</dbReference>
<protein>
    <recommendedName>
        <fullName evidence="2">Lipopolysaccharide export system permease protein LptF</fullName>
    </recommendedName>
</protein>
<sequence length="371" mass="40934">MLFHSSLRKELARGFGATFVALITIVMTMLLISTLRLASRGRVNPSDVLQVLGYTILGHLPTILTLSLFVACVATLSRMYRDSEMVIWFTAGQGPARLFVPLLRFAWPMLLVVASMALVVWPWSNQQIQELRSRFEQRSDVERVTPGQFQESADGSRVFFVDKDSPDAMNVNNVFMSAQDAGKESVTSARAARTEIRGDDRFVLLTEGQRLETTNGKESLRITEFQEYGTRIGDSNAGGAQRVNPRTLSTMALLAEPTSVNQAELSWRIGFAIAAFNFLLLSLALASGNPRSARSGNLVLSLFAFVVYYNLINLGQSWIASGRVGFATFVVLVHGGVLLLALLALAQRHHRLSLRAWLRRGRALPDSAQAT</sequence>
<evidence type="ECO:0000256" key="6">
    <source>
        <dbReference type="ARBA" id="ARBA00022692"/>
    </source>
</evidence>
<dbReference type="Proteomes" id="UP000252884">
    <property type="component" value="Unassembled WGS sequence"/>
</dbReference>
<dbReference type="PANTHER" id="PTHR33529">
    <property type="entry name" value="SLR0882 PROTEIN-RELATED"/>
    <property type="match status" value="1"/>
</dbReference>
<dbReference type="PANTHER" id="PTHR33529:SF7">
    <property type="entry name" value="LIPOPOLYSACCHARIDE EXPORT SYSTEM PERMEASE PROTEIN LPTF"/>
    <property type="match status" value="1"/>
</dbReference>
<evidence type="ECO:0000256" key="7">
    <source>
        <dbReference type="ARBA" id="ARBA00022989"/>
    </source>
</evidence>
<evidence type="ECO:0000256" key="8">
    <source>
        <dbReference type="ARBA" id="ARBA00023136"/>
    </source>
</evidence>
<keyword evidence="6 9" id="KW-0812">Transmembrane</keyword>
<dbReference type="GO" id="GO:0055085">
    <property type="term" value="P:transmembrane transport"/>
    <property type="evidence" value="ECO:0007669"/>
    <property type="project" value="InterPro"/>
</dbReference>
<comment type="caution">
    <text evidence="10">The sequence shown here is derived from an EMBL/GenBank/DDBJ whole genome shotgun (WGS) entry which is preliminary data.</text>
</comment>
<dbReference type="RefSeq" id="WP_114469118.1">
    <property type="nucleotide sequence ID" value="NZ_QPJK01000005.1"/>
</dbReference>
<feature type="transmembrane region" description="Helical" evidence="9">
    <location>
        <begin position="98"/>
        <end position="123"/>
    </location>
</feature>
<dbReference type="Pfam" id="PF03739">
    <property type="entry name" value="LptF_LptG"/>
    <property type="match status" value="1"/>
</dbReference>
<dbReference type="NCBIfam" id="TIGR04407">
    <property type="entry name" value="LptF_YjgP"/>
    <property type="match status" value="1"/>
</dbReference>
<evidence type="ECO:0000256" key="2">
    <source>
        <dbReference type="ARBA" id="ARBA00014213"/>
    </source>
</evidence>
<evidence type="ECO:0000256" key="1">
    <source>
        <dbReference type="ARBA" id="ARBA00004429"/>
    </source>
</evidence>
<dbReference type="InterPro" id="IPR030922">
    <property type="entry name" value="LptF"/>
</dbReference>
<dbReference type="GO" id="GO:0043190">
    <property type="term" value="C:ATP-binding cassette (ABC) transporter complex"/>
    <property type="evidence" value="ECO:0007669"/>
    <property type="project" value="InterPro"/>
</dbReference>
<gene>
    <name evidence="10" type="ORF">DES41_10583</name>
</gene>
<evidence type="ECO:0000256" key="5">
    <source>
        <dbReference type="ARBA" id="ARBA00022519"/>
    </source>
</evidence>
<feature type="transmembrane region" description="Helical" evidence="9">
    <location>
        <begin position="52"/>
        <end position="77"/>
    </location>
</feature>
<name>A0A368XQK7_9BURK</name>
<keyword evidence="3" id="KW-0813">Transport</keyword>
<dbReference type="OrthoDB" id="9778062at2"/>
<feature type="transmembrane region" description="Helical" evidence="9">
    <location>
        <begin position="12"/>
        <end position="32"/>
    </location>
</feature>
<feature type="transmembrane region" description="Helical" evidence="9">
    <location>
        <begin position="298"/>
        <end position="319"/>
    </location>
</feature>
<reference evidence="10 11" key="1">
    <citation type="submission" date="2018-07" db="EMBL/GenBank/DDBJ databases">
        <title>Genomic Encyclopedia of Type Strains, Phase IV (KMG-IV): sequencing the most valuable type-strain genomes for metagenomic binning, comparative biology and taxonomic classification.</title>
        <authorList>
            <person name="Goeker M."/>
        </authorList>
    </citation>
    <scope>NUCLEOTIDE SEQUENCE [LARGE SCALE GENOMIC DNA]</scope>
    <source>
        <strain evidence="10 11">DSM 21634</strain>
    </source>
</reference>
<keyword evidence="5" id="KW-0997">Cell inner membrane</keyword>